<proteinExistence type="predicted"/>
<evidence type="ECO:0000313" key="3">
    <source>
        <dbReference type="EMBL" id="SMF55291.1"/>
    </source>
</evidence>
<dbReference type="NCBIfam" id="NF041492">
    <property type="entry name" value="MobF"/>
    <property type="match status" value="1"/>
</dbReference>
<dbReference type="Gene3D" id="3.40.50.300">
    <property type="entry name" value="P-loop containing nucleotide triphosphate hydrolases"/>
    <property type="match status" value="2"/>
</dbReference>
<protein>
    <submittedName>
        <fullName evidence="3">Conjugative relaxase domain-containing protein, TrwC/TraI family</fullName>
    </submittedName>
</protein>
<dbReference type="InterPro" id="IPR027417">
    <property type="entry name" value="P-loop_NTPase"/>
</dbReference>
<evidence type="ECO:0000259" key="2">
    <source>
        <dbReference type="Pfam" id="PF08751"/>
    </source>
</evidence>
<evidence type="ECO:0000313" key="4">
    <source>
        <dbReference type="Proteomes" id="UP000192936"/>
    </source>
</evidence>
<feature type="domain" description="TrwC relaxase" evidence="2">
    <location>
        <begin position="8"/>
        <end position="283"/>
    </location>
</feature>
<dbReference type="Pfam" id="PF13604">
    <property type="entry name" value="AAA_30"/>
    <property type="match status" value="1"/>
</dbReference>
<dbReference type="SUPFAM" id="SSF55464">
    <property type="entry name" value="Origin of replication-binding domain, RBD-like"/>
    <property type="match status" value="1"/>
</dbReference>
<dbReference type="Gene3D" id="2.30.30.940">
    <property type="match status" value="1"/>
</dbReference>
<gene>
    <name evidence="3" type="ORF">SAMN02982917_3061</name>
</gene>
<dbReference type="Proteomes" id="UP000192936">
    <property type="component" value="Unassembled WGS sequence"/>
</dbReference>
<dbReference type="SUPFAM" id="SSF52540">
    <property type="entry name" value="P-loop containing nucleoside triphosphate hydrolases"/>
    <property type="match status" value="2"/>
</dbReference>
<reference evidence="3 4" key="1">
    <citation type="submission" date="2017-04" db="EMBL/GenBank/DDBJ databases">
        <authorList>
            <person name="Afonso C.L."/>
            <person name="Miller P.J."/>
            <person name="Scott M.A."/>
            <person name="Spackman E."/>
            <person name="Goraichik I."/>
            <person name="Dimitrov K.M."/>
            <person name="Suarez D.L."/>
            <person name="Swayne D.E."/>
        </authorList>
    </citation>
    <scope>NUCLEOTIDE SEQUENCE [LARGE SCALE GENOMIC DNA]</scope>
    <source>
        <strain evidence="3 4">A2P</strain>
    </source>
</reference>
<dbReference type="EMBL" id="FXAK01000006">
    <property type="protein sequence ID" value="SMF55291.1"/>
    <property type="molecule type" value="Genomic_DNA"/>
</dbReference>
<feature type="region of interest" description="Disordered" evidence="1">
    <location>
        <begin position="1062"/>
        <end position="1111"/>
    </location>
</feature>
<dbReference type="Pfam" id="PF08751">
    <property type="entry name" value="TrwC"/>
    <property type="match status" value="1"/>
</dbReference>
<organism evidence="3 4">
    <name type="scientific">Azospirillum oryzae</name>
    <dbReference type="NCBI Taxonomy" id="286727"/>
    <lineage>
        <taxon>Bacteria</taxon>
        <taxon>Pseudomonadati</taxon>
        <taxon>Pseudomonadota</taxon>
        <taxon>Alphaproteobacteria</taxon>
        <taxon>Rhodospirillales</taxon>
        <taxon>Azospirillaceae</taxon>
        <taxon>Azospirillum</taxon>
    </lineage>
</organism>
<dbReference type="AlphaFoldDB" id="A0A1X7FMS5"/>
<dbReference type="InterPro" id="IPR014862">
    <property type="entry name" value="TrwC"/>
</dbReference>
<dbReference type="STRING" id="286727.SAMN02982917_3061"/>
<dbReference type="RefSeq" id="WP_167393288.1">
    <property type="nucleotide sequence ID" value="NZ_FXAK01000006.1"/>
</dbReference>
<sequence>MLSVGMSAGAGYYMEAQAEYYLGGTEPTGVWWNLPGHFGYRNGAAVDPFAFKTLHAGFSPRDDRALVRNAGADNRRGGYDLTFSADKSVSALWAVAPAAMRAEIEAAQEEAVRAALVLMQERAAETRRGRNGTTREPVALFGALFQHGDTRAGDPDLHTHAVILNVAQRQDGSWGSVANEKLYQWKMAAGALYRAALAEQLQKRLGVGIEHHGTRLEFIRIQGVPDALCQAWSKRRRAITAEAAALGFSTGSDAARAAGLAVATRGKKGYAEGREARWLAEAAAQGWGGEQAQALTGRASGNPADRRNQTWERLKARVRETVEQDSVFTEQKLWQVAAEAAAGAFPARDIGGLVTRLQAEGVVVRLPGEDERGRVVYSTREAVEDEVAVRALARQAAQGSGLAVIDGMARWLIQHSDIPLSNEQAGAAHHAMSATGGLVLVEGAPGVGKSTLLKPVVTGYRMSGATQILACAVAWRQARSLGADIGADESLAAAALLSRWRTGALAIDARTVLAVDELGQWSARQARTLMELQRATGCRVVGVGDRRQLQPIGAGPGMRLLTREVEPVIVDKIVRQSDAAARAAVRAVLEGDAAAAVAAHRQRGHIVEASGPDATVAAVADRLMQARAERRSTIAIAETWHDVRAISAAVRAQLRTQGALGQDALTITASGSRPGQRVTLSFAVGDELRFRHRDDRLGVVNGDTGRVLAIAGTVVTVETAGRRIAVNVTQYLDKDGLCPLTHAYASTLAAAQGVTVEAPILLGTDRLTKQAATVALSRGTGWTTVVVDRTALEEEIRAGRVDEAGRTPVTAGDIDAHLARAWSRDVEKVSALDYLDSATVEGWVAGWTGALPATALSPSGQPVAEMVDLARLRAERQQAENRHRLAAAGARLAGQGQALANHLGERVWSMASRLVPLGARLEAQGQRLRAEQSAEAEALTVLTQRVQAGAAFHISADQRRTIDGLSDADVATLRRGWTERVANEFDRIAADQARIIVERQTALEAVQALTRELIEMKREGHWGRAGEIEFVMLPQAMARLAALDPAAAAAEEQAAAEAWRRELEEMERQSQSRRMARESAATAGRFAVPLQTHGPSRSGQAAPAPAAAAPTPPIRNLSLEARNARANDLVQRTKAPEAWRNPLAIYLDAHTQYYDNDAACRVEVLSGAIEEANHSERLMQTLAELCGAAAQQVLHVPAAREAARIAGRLAEIEEIVGVLGSSPMPDHEAEDWEGPSM</sequence>
<evidence type="ECO:0000256" key="1">
    <source>
        <dbReference type="SAM" id="MobiDB-lite"/>
    </source>
</evidence>
<name>A0A1X7FMS5_9PROT</name>
<accession>A0A1X7FMS5</accession>